<organism evidence="1 2">
    <name type="scientific">Pholiota conissans</name>
    <dbReference type="NCBI Taxonomy" id="109636"/>
    <lineage>
        <taxon>Eukaryota</taxon>
        <taxon>Fungi</taxon>
        <taxon>Dikarya</taxon>
        <taxon>Basidiomycota</taxon>
        <taxon>Agaricomycotina</taxon>
        <taxon>Agaricomycetes</taxon>
        <taxon>Agaricomycetidae</taxon>
        <taxon>Agaricales</taxon>
        <taxon>Agaricineae</taxon>
        <taxon>Strophariaceae</taxon>
        <taxon>Pholiota</taxon>
    </lineage>
</organism>
<gene>
    <name evidence="1" type="ORF">BDN70DRAFT_689905</name>
</gene>
<accession>A0A9P5Z2D9</accession>
<dbReference type="Proteomes" id="UP000807469">
    <property type="component" value="Unassembled WGS sequence"/>
</dbReference>
<comment type="caution">
    <text evidence="1">The sequence shown here is derived from an EMBL/GenBank/DDBJ whole genome shotgun (WGS) entry which is preliminary data.</text>
</comment>
<protein>
    <submittedName>
        <fullName evidence="1">Uncharacterized protein</fullName>
    </submittedName>
</protein>
<proteinExistence type="predicted"/>
<keyword evidence="2" id="KW-1185">Reference proteome</keyword>
<reference evidence="1" key="1">
    <citation type="submission" date="2020-11" db="EMBL/GenBank/DDBJ databases">
        <authorList>
            <consortium name="DOE Joint Genome Institute"/>
            <person name="Ahrendt S."/>
            <person name="Riley R."/>
            <person name="Andreopoulos W."/>
            <person name="Labutti K."/>
            <person name="Pangilinan J."/>
            <person name="Ruiz-Duenas F.J."/>
            <person name="Barrasa J.M."/>
            <person name="Sanchez-Garcia M."/>
            <person name="Camarero S."/>
            <person name="Miyauchi S."/>
            <person name="Serrano A."/>
            <person name="Linde D."/>
            <person name="Babiker R."/>
            <person name="Drula E."/>
            <person name="Ayuso-Fernandez I."/>
            <person name="Pacheco R."/>
            <person name="Padilla G."/>
            <person name="Ferreira P."/>
            <person name="Barriuso J."/>
            <person name="Kellner H."/>
            <person name="Castanera R."/>
            <person name="Alfaro M."/>
            <person name="Ramirez L."/>
            <person name="Pisabarro A.G."/>
            <person name="Kuo A."/>
            <person name="Tritt A."/>
            <person name="Lipzen A."/>
            <person name="He G."/>
            <person name="Yan M."/>
            <person name="Ng V."/>
            <person name="Cullen D."/>
            <person name="Martin F."/>
            <person name="Rosso M.-N."/>
            <person name="Henrissat B."/>
            <person name="Hibbett D."/>
            <person name="Martinez A.T."/>
            <person name="Grigoriev I.V."/>
        </authorList>
    </citation>
    <scope>NUCLEOTIDE SEQUENCE</scope>
    <source>
        <strain evidence="1">CIRM-BRFM 674</strain>
    </source>
</reference>
<evidence type="ECO:0000313" key="1">
    <source>
        <dbReference type="EMBL" id="KAF9479458.1"/>
    </source>
</evidence>
<dbReference type="EMBL" id="MU155212">
    <property type="protein sequence ID" value="KAF9479458.1"/>
    <property type="molecule type" value="Genomic_DNA"/>
</dbReference>
<dbReference type="AlphaFoldDB" id="A0A9P5Z2D9"/>
<evidence type="ECO:0000313" key="2">
    <source>
        <dbReference type="Proteomes" id="UP000807469"/>
    </source>
</evidence>
<name>A0A9P5Z2D9_9AGAR</name>
<sequence length="149" mass="16462">MSQSNMMLLAPLPTRLLVIIRETKLFLTEVDACTHHIGHVYVLQSLVPPHPPYGSSAQHPCYSSQLAFCLVPKFVNSPPTRQGRFWRPTRKHSAVDATLCARSGMDLVIPVAADVANPIRRLKTEARRSFSVASCIPVWICAMNASAPE</sequence>